<proteinExistence type="inferred from homology"/>
<dbReference type="GO" id="GO:0016746">
    <property type="term" value="F:acyltransferase activity"/>
    <property type="evidence" value="ECO:0007669"/>
    <property type="project" value="UniProtKB-KW"/>
</dbReference>
<dbReference type="InterPro" id="IPR027417">
    <property type="entry name" value="P-loop_NTPase"/>
</dbReference>
<evidence type="ECO:0000256" key="1">
    <source>
        <dbReference type="ARBA" id="ARBA00007274"/>
    </source>
</evidence>
<evidence type="ECO:0000256" key="4">
    <source>
        <dbReference type="ARBA" id="ARBA00023315"/>
    </source>
</evidence>
<organism evidence="6">
    <name type="scientific">Phenylobacterium glaciei</name>
    <dbReference type="NCBI Taxonomy" id="2803784"/>
    <lineage>
        <taxon>Bacteria</taxon>
        <taxon>Pseudomonadati</taxon>
        <taxon>Pseudomonadota</taxon>
        <taxon>Alphaproteobacteria</taxon>
        <taxon>Caulobacterales</taxon>
        <taxon>Caulobacteraceae</taxon>
        <taxon>Phenylobacterium</taxon>
    </lineage>
</organism>
<dbReference type="SUPFAM" id="SSF51161">
    <property type="entry name" value="Trimeric LpxA-like enzymes"/>
    <property type="match status" value="1"/>
</dbReference>
<evidence type="ECO:0000256" key="2">
    <source>
        <dbReference type="ARBA" id="ARBA00022679"/>
    </source>
</evidence>
<keyword evidence="2" id="KW-0808">Transferase</keyword>
<dbReference type="Gene3D" id="2.160.10.10">
    <property type="entry name" value="Hexapeptide repeat proteins"/>
    <property type="match status" value="1"/>
</dbReference>
<dbReference type="InterPro" id="IPR001451">
    <property type="entry name" value="Hexapep"/>
</dbReference>
<sequence length="264" mass="28210">MIHKDASVHDSILGPWTRVGARTSFSEVSMGAYSYIVNDASANYTEIGKFCSIARDARLNPGNHPTWKAALHHFTYRTRSYELGEEDDHDFFEWRRSHTVTLGHDVWIGHGATVLPGVSIGTGSAVGAGAVVSKDVPPFTIVGGVPSKPIRERFPRRCRMVCWRFPGGTGAMSDLPTPSTTSAPSTLKPSSKSTPESGMLVLVVGPSGAGKDTLLDGARAALAGDASFVFPVGRSPDRPRPAARIISRSMTPSSRPARRPAATL</sequence>
<dbReference type="InterPro" id="IPR017694">
    <property type="entry name" value="Phosphonate_tfrase_rpt"/>
</dbReference>
<dbReference type="EMBL" id="CP068570">
    <property type="protein sequence ID" value="QQZ51103.1"/>
    <property type="molecule type" value="Genomic_DNA"/>
</dbReference>
<keyword evidence="3" id="KW-0677">Repeat</keyword>
<dbReference type="Pfam" id="PF00132">
    <property type="entry name" value="Hexapep"/>
    <property type="match status" value="1"/>
</dbReference>
<comment type="similarity">
    <text evidence="1">Belongs to the transferase hexapeptide repeat family.</text>
</comment>
<protein>
    <recommendedName>
        <fullName evidence="7">Chloramphenicol acetyltransferase</fullName>
    </recommendedName>
</protein>
<dbReference type="InterPro" id="IPR018357">
    <property type="entry name" value="Hexapep_transf_CS"/>
</dbReference>
<dbReference type="AlphaFoldDB" id="A0A974P5S1"/>
<evidence type="ECO:0008006" key="7">
    <source>
        <dbReference type="Google" id="ProtNLM"/>
    </source>
</evidence>
<evidence type="ECO:0000313" key="6">
    <source>
        <dbReference type="EMBL" id="QQZ51103.1"/>
    </source>
</evidence>
<reference evidence="6" key="1">
    <citation type="submission" date="2021-01" db="EMBL/GenBank/DDBJ databases">
        <title>Genome sequence of Phenylobacterium sp. 20VBR1 isolated from a valley glaceir, Ny-Alesund, Svalbard.</title>
        <authorList>
            <person name="Thomas F.A."/>
            <person name="Krishnan K.P."/>
            <person name="Sinha R.K."/>
        </authorList>
    </citation>
    <scope>NUCLEOTIDE SEQUENCE</scope>
    <source>
        <strain evidence="6">20VBR1</strain>
    </source>
</reference>
<gene>
    <name evidence="6" type="ORF">JKL49_08095</name>
</gene>
<feature type="compositionally biased region" description="Low complexity" evidence="5">
    <location>
        <begin position="175"/>
        <end position="195"/>
    </location>
</feature>
<dbReference type="PANTHER" id="PTHR43300">
    <property type="entry name" value="ACETYLTRANSFERASE"/>
    <property type="match status" value="1"/>
</dbReference>
<name>A0A974P5S1_9CAUL</name>
<dbReference type="InterPro" id="IPR011004">
    <property type="entry name" value="Trimer_LpxA-like_sf"/>
</dbReference>
<dbReference type="InterPro" id="IPR050179">
    <property type="entry name" value="Trans_hexapeptide_repeat"/>
</dbReference>
<keyword evidence="4" id="KW-0012">Acyltransferase</keyword>
<dbReference type="PROSITE" id="PS00101">
    <property type="entry name" value="HEXAPEP_TRANSFERASES"/>
    <property type="match status" value="1"/>
</dbReference>
<dbReference type="NCBIfam" id="TIGR03308">
    <property type="entry name" value="phn_thr-fam"/>
    <property type="match status" value="1"/>
</dbReference>
<accession>A0A974P5S1</accession>
<evidence type="ECO:0000256" key="3">
    <source>
        <dbReference type="ARBA" id="ARBA00022737"/>
    </source>
</evidence>
<dbReference type="SUPFAM" id="SSF52540">
    <property type="entry name" value="P-loop containing nucleoside triphosphate hydrolases"/>
    <property type="match status" value="1"/>
</dbReference>
<feature type="region of interest" description="Disordered" evidence="5">
    <location>
        <begin position="171"/>
        <end position="197"/>
    </location>
</feature>
<evidence type="ECO:0000256" key="5">
    <source>
        <dbReference type="SAM" id="MobiDB-lite"/>
    </source>
</evidence>
<dbReference type="PANTHER" id="PTHR43300:SF11">
    <property type="entry name" value="ACETYLTRANSFERASE RV3034C-RELATED"/>
    <property type="match status" value="1"/>
</dbReference>
<feature type="region of interest" description="Disordered" evidence="5">
    <location>
        <begin position="233"/>
        <end position="264"/>
    </location>
</feature>
<dbReference type="CDD" id="cd03349">
    <property type="entry name" value="LbH_XAT"/>
    <property type="match status" value="1"/>
</dbReference>